<dbReference type="InterPro" id="IPR013320">
    <property type="entry name" value="ConA-like_dom_sf"/>
</dbReference>
<reference evidence="6 7" key="1">
    <citation type="submission" date="2018-12" db="EMBL/GenBank/DDBJ databases">
        <title>Sequencing of bacterial isolates from soil warming experiment in Harvard Forest, Massachusetts, USA.</title>
        <authorList>
            <person name="Deangelis K."/>
        </authorList>
    </citation>
    <scope>NUCLEOTIDE SEQUENCE [LARGE SCALE GENOMIC DNA]</scope>
    <source>
        <strain evidence="6 7">EB153</strain>
    </source>
</reference>
<proteinExistence type="inferred from homology"/>
<name>A0A3R9QKQ9_9BACT</name>
<keyword evidence="7" id="KW-1185">Reference proteome</keyword>
<dbReference type="CDD" id="cd16025">
    <property type="entry name" value="PAS_like"/>
    <property type="match status" value="1"/>
</dbReference>
<dbReference type="PROSITE" id="PS00523">
    <property type="entry name" value="SULFATASE_1"/>
    <property type="match status" value="1"/>
</dbReference>
<organism evidence="6 7">
    <name type="scientific">Edaphobacter aggregans</name>
    <dbReference type="NCBI Taxonomy" id="570835"/>
    <lineage>
        <taxon>Bacteria</taxon>
        <taxon>Pseudomonadati</taxon>
        <taxon>Acidobacteriota</taxon>
        <taxon>Terriglobia</taxon>
        <taxon>Terriglobales</taxon>
        <taxon>Acidobacteriaceae</taxon>
        <taxon>Edaphobacter</taxon>
    </lineage>
</organism>
<evidence type="ECO:0000256" key="4">
    <source>
        <dbReference type="ARBA" id="ARBA00022837"/>
    </source>
</evidence>
<dbReference type="EMBL" id="RSDW01000001">
    <property type="protein sequence ID" value="RSL18876.1"/>
    <property type="molecule type" value="Genomic_DNA"/>
</dbReference>
<dbReference type="InterPro" id="IPR024607">
    <property type="entry name" value="Sulfatase_CS"/>
</dbReference>
<gene>
    <name evidence="6" type="ORF">EDE15_4481</name>
</gene>
<feature type="domain" description="Sulfatase N-terminal" evidence="5">
    <location>
        <begin position="65"/>
        <end position="478"/>
    </location>
</feature>
<evidence type="ECO:0000256" key="3">
    <source>
        <dbReference type="ARBA" id="ARBA00022801"/>
    </source>
</evidence>
<dbReference type="RefSeq" id="WP_125487170.1">
    <property type="nucleotide sequence ID" value="NZ_RSDW01000001.1"/>
</dbReference>
<dbReference type="Pfam" id="PF00884">
    <property type="entry name" value="Sulfatase"/>
    <property type="match status" value="1"/>
</dbReference>
<evidence type="ECO:0000256" key="1">
    <source>
        <dbReference type="ARBA" id="ARBA00008779"/>
    </source>
</evidence>
<comment type="similarity">
    <text evidence="1">Belongs to the sulfatase family.</text>
</comment>
<dbReference type="SUPFAM" id="SSF53649">
    <property type="entry name" value="Alkaline phosphatase-like"/>
    <property type="match status" value="1"/>
</dbReference>
<sequence length="802" mass="88182">MKLCARSAFTGYFVAVLCAFVGVSFSSAQEVLPRPEPPFKGHIGRTVQESTKDFPQEVKAPKGAPNILLILTDDVGFGASSTFGGPIPTPTFDRLAKNGLRYTQFHTTALCSPTRAALLTGRNHHSANAGIIMEGGTGFPGYNTLMSKSVGSFAEVLRQNGYNTAWYGKNHNVPDWHTSQAGPYDLWPTGLGFEYFYGFIGGDTSQWAPAIYENIKPIEPPHDQKDYFFDHDMADHAIARIQMLHAVAPDKPWLAYFAPGTAHAPHHAPKDVIASFKGQFDQGWDKVREETIARQKAMGIIPSDTKLTERSEGIPAWDSLDADHKKVFAHMMEVYAAALSNCDREIGRVLDAIQDLGELDNTLVIYIQGDNGASAEGGQQGLLNEMAFFNATREDFTEVMRRMDELGGPTTFNHYPIGWAHAMDTPFQWTKQIASHFGGTRNGMVISWPARIKDKGGIRPQFHHVIDIAPTILEAVGVQPPSVLNGVPQKPIEGVSMVYTFDSPTAPSTHRTQYFEMFANRAIYNDGWVAATTPPLPPWASGKTIDIDDYKWELYDVSKDFSEANNLAAQQPKKLRDLQELFWIEAAKYNVLPLDNSKLERMNVDNRPSLTRGRTEFTFFPGMTRIPEGTAPSILNKSFRVTADVTIPANGADGILITQGGRFNGWGLYLLDGIPVFHYNLVGVQRYNVAGPDKLSAGKHTVVVDFKYDGGGLGKGGLATLSVDGKKATEVKFARTIPFRISADETLDIGEDTGTPVSEDYHVPFKFTGTIAKVVILLGDEKITATDQQAMEQAESDFAVSD</sequence>
<dbReference type="PANTHER" id="PTHR42693">
    <property type="entry name" value="ARYLSULFATASE FAMILY MEMBER"/>
    <property type="match status" value="1"/>
</dbReference>
<dbReference type="OrthoDB" id="9762324at2"/>
<dbReference type="Proteomes" id="UP000269669">
    <property type="component" value="Unassembled WGS sequence"/>
</dbReference>
<comment type="caution">
    <text evidence="6">The sequence shown here is derived from an EMBL/GenBank/DDBJ whole genome shotgun (WGS) entry which is preliminary data.</text>
</comment>
<dbReference type="SUPFAM" id="SSF49899">
    <property type="entry name" value="Concanavalin A-like lectins/glucanases"/>
    <property type="match status" value="1"/>
</dbReference>
<dbReference type="AlphaFoldDB" id="A0A3R9QKQ9"/>
<dbReference type="InterPro" id="IPR050738">
    <property type="entry name" value="Sulfatase"/>
</dbReference>
<evidence type="ECO:0000256" key="2">
    <source>
        <dbReference type="ARBA" id="ARBA00022723"/>
    </source>
</evidence>
<protein>
    <submittedName>
        <fullName evidence="6">Arylsulfatase</fullName>
    </submittedName>
</protein>
<evidence type="ECO:0000259" key="5">
    <source>
        <dbReference type="Pfam" id="PF00884"/>
    </source>
</evidence>
<evidence type="ECO:0000313" key="7">
    <source>
        <dbReference type="Proteomes" id="UP000269669"/>
    </source>
</evidence>
<dbReference type="PANTHER" id="PTHR42693:SF43">
    <property type="entry name" value="BLL2667 PROTEIN"/>
    <property type="match status" value="1"/>
</dbReference>
<keyword evidence="3" id="KW-0378">Hydrolase</keyword>
<dbReference type="InterPro" id="IPR000917">
    <property type="entry name" value="Sulfatase_N"/>
</dbReference>
<keyword evidence="2" id="KW-0479">Metal-binding</keyword>
<keyword evidence="4" id="KW-0106">Calcium</keyword>
<accession>A0A3R9QKQ9</accession>
<evidence type="ECO:0000313" key="6">
    <source>
        <dbReference type="EMBL" id="RSL18876.1"/>
    </source>
</evidence>
<dbReference type="GO" id="GO:0046872">
    <property type="term" value="F:metal ion binding"/>
    <property type="evidence" value="ECO:0007669"/>
    <property type="project" value="UniProtKB-KW"/>
</dbReference>
<dbReference type="GO" id="GO:0016787">
    <property type="term" value="F:hydrolase activity"/>
    <property type="evidence" value="ECO:0007669"/>
    <property type="project" value="UniProtKB-KW"/>
</dbReference>
<dbReference type="InterPro" id="IPR017850">
    <property type="entry name" value="Alkaline_phosphatase_core_sf"/>
</dbReference>
<dbReference type="Gene3D" id="3.40.720.10">
    <property type="entry name" value="Alkaline Phosphatase, subunit A"/>
    <property type="match status" value="1"/>
</dbReference>